<evidence type="ECO:0000313" key="5">
    <source>
        <dbReference type="EnsemblFungi" id="EJT70334"/>
    </source>
</evidence>
<dbReference type="GO" id="GO:0003735">
    <property type="term" value="F:structural constituent of ribosome"/>
    <property type="evidence" value="ECO:0007669"/>
    <property type="project" value="TreeGrafter"/>
</dbReference>
<evidence type="ECO:0000256" key="1">
    <source>
        <dbReference type="ARBA" id="ARBA00008563"/>
    </source>
</evidence>
<name>J3PCY9_GAET3</name>
<feature type="compositionally biased region" description="Low complexity" evidence="3">
    <location>
        <begin position="120"/>
        <end position="130"/>
    </location>
</feature>
<reference evidence="6" key="1">
    <citation type="submission" date="2010-07" db="EMBL/GenBank/DDBJ databases">
        <title>The genome sequence of Gaeumannomyces graminis var. tritici strain R3-111a-1.</title>
        <authorList>
            <consortium name="The Broad Institute Genome Sequencing Platform"/>
            <person name="Ma L.-J."/>
            <person name="Dead R."/>
            <person name="Young S."/>
            <person name="Zeng Q."/>
            <person name="Koehrsen M."/>
            <person name="Alvarado L."/>
            <person name="Berlin A."/>
            <person name="Chapman S.B."/>
            <person name="Chen Z."/>
            <person name="Freedman E."/>
            <person name="Gellesch M."/>
            <person name="Goldberg J."/>
            <person name="Griggs A."/>
            <person name="Gujja S."/>
            <person name="Heilman E.R."/>
            <person name="Heiman D."/>
            <person name="Hepburn T."/>
            <person name="Howarth C."/>
            <person name="Jen D."/>
            <person name="Larson L."/>
            <person name="Mehta T."/>
            <person name="Neiman D."/>
            <person name="Pearson M."/>
            <person name="Roberts A."/>
            <person name="Saif S."/>
            <person name="Shea T."/>
            <person name="Shenoy N."/>
            <person name="Sisk P."/>
            <person name="Stolte C."/>
            <person name="Sykes S."/>
            <person name="Walk T."/>
            <person name="White J."/>
            <person name="Yandava C."/>
            <person name="Haas B."/>
            <person name="Nusbaum C."/>
            <person name="Birren B."/>
        </authorList>
    </citation>
    <scope>NUCLEOTIDE SEQUENCE [LARGE SCALE GENOMIC DNA]</scope>
    <source>
        <strain evidence="6">R3-111a-1</strain>
    </source>
</reference>
<dbReference type="SUPFAM" id="SSF141091">
    <property type="entry name" value="L21p-like"/>
    <property type="match status" value="1"/>
</dbReference>
<dbReference type="OrthoDB" id="5994at2759"/>
<evidence type="ECO:0000313" key="6">
    <source>
        <dbReference type="Proteomes" id="UP000006039"/>
    </source>
</evidence>
<keyword evidence="6" id="KW-1185">Reference proteome</keyword>
<evidence type="ECO:0000256" key="2">
    <source>
        <dbReference type="ARBA" id="ARBA00044129"/>
    </source>
</evidence>
<dbReference type="EnsemblFungi" id="EJT70334">
    <property type="protein sequence ID" value="EJT70334"/>
    <property type="gene ID" value="GGTG_11362"/>
</dbReference>
<dbReference type="PANTHER" id="PTHR21349">
    <property type="entry name" value="50S RIBOSOMAL PROTEIN L21"/>
    <property type="match status" value="1"/>
</dbReference>
<dbReference type="Pfam" id="PF00829">
    <property type="entry name" value="Ribosomal_L21p"/>
    <property type="match status" value="1"/>
</dbReference>
<proteinExistence type="inferred from homology"/>
<dbReference type="AlphaFoldDB" id="J3PCY9"/>
<keyword evidence="4" id="KW-0689">Ribosomal protein</keyword>
<evidence type="ECO:0000256" key="3">
    <source>
        <dbReference type="SAM" id="MobiDB-lite"/>
    </source>
</evidence>
<dbReference type="PANTHER" id="PTHR21349:SF0">
    <property type="entry name" value="LARGE RIBOSOMAL SUBUNIT PROTEIN BL21M"/>
    <property type="match status" value="1"/>
</dbReference>
<dbReference type="VEuPathDB" id="FungiDB:GGTG_11362"/>
<keyword evidence="4" id="KW-0687">Ribonucleoprotein</keyword>
<reference evidence="5" key="5">
    <citation type="submission" date="2018-04" db="UniProtKB">
        <authorList>
            <consortium name="EnsemblFungi"/>
        </authorList>
    </citation>
    <scope>IDENTIFICATION</scope>
    <source>
        <strain evidence="5">R3-111a-1</strain>
    </source>
</reference>
<reference evidence="4" key="3">
    <citation type="submission" date="2010-09" db="EMBL/GenBank/DDBJ databases">
        <title>Annotation of Gaeumannomyces graminis var. tritici R3-111a-1.</title>
        <authorList>
            <consortium name="The Broad Institute Genome Sequencing Platform"/>
            <person name="Ma L.-J."/>
            <person name="Dead R."/>
            <person name="Young S.K."/>
            <person name="Zeng Q."/>
            <person name="Gargeya S."/>
            <person name="Fitzgerald M."/>
            <person name="Haas B."/>
            <person name="Abouelleil A."/>
            <person name="Alvarado L."/>
            <person name="Arachchi H.M."/>
            <person name="Berlin A."/>
            <person name="Brown A."/>
            <person name="Chapman S.B."/>
            <person name="Chen Z."/>
            <person name="Dunbar C."/>
            <person name="Freedman E."/>
            <person name="Gearin G."/>
            <person name="Gellesch M."/>
            <person name="Goldberg J."/>
            <person name="Griggs A."/>
            <person name="Gujja S."/>
            <person name="Heiman D."/>
            <person name="Howarth C."/>
            <person name="Larson L."/>
            <person name="Lui A."/>
            <person name="MacDonald P.J.P."/>
            <person name="Mehta T."/>
            <person name="Montmayeur A."/>
            <person name="Murphy C."/>
            <person name="Neiman D."/>
            <person name="Pearson M."/>
            <person name="Priest M."/>
            <person name="Roberts A."/>
            <person name="Saif S."/>
            <person name="Shea T."/>
            <person name="Shenoy N."/>
            <person name="Sisk P."/>
            <person name="Stolte C."/>
            <person name="Sykes S."/>
            <person name="Yandava C."/>
            <person name="Wortman J."/>
            <person name="Nusbaum C."/>
            <person name="Birren B."/>
        </authorList>
    </citation>
    <scope>NUCLEOTIDE SEQUENCE</scope>
    <source>
        <strain evidence="4">R3-111a-1</strain>
    </source>
</reference>
<dbReference type="HOGENOM" id="CLU_061463_0_1_1"/>
<dbReference type="InterPro" id="IPR028909">
    <property type="entry name" value="bL21-like"/>
</dbReference>
<gene>
    <name evidence="5" type="primary">20351820</name>
    <name evidence="4" type="ORF">GGTG_11362</name>
</gene>
<dbReference type="Proteomes" id="UP000006039">
    <property type="component" value="Unassembled WGS sequence"/>
</dbReference>
<dbReference type="GO" id="GO:0005762">
    <property type="term" value="C:mitochondrial large ribosomal subunit"/>
    <property type="evidence" value="ECO:0007669"/>
    <property type="project" value="TreeGrafter"/>
</dbReference>
<feature type="region of interest" description="Disordered" evidence="3">
    <location>
        <begin position="114"/>
        <end position="137"/>
    </location>
</feature>
<organism evidence="4">
    <name type="scientific">Gaeumannomyces tritici (strain R3-111a-1)</name>
    <name type="common">Wheat and barley take-all root rot fungus</name>
    <name type="synonym">Gaeumannomyces graminis var. tritici</name>
    <dbReference type="NCBI Taxonomy" id="644352"/>
    <lineage>
        <taxon>Eukaryota</taxon>
        <taxon>Fungi</taxon>
        <taxon>Dikarya</taxon>
        <taxon>Ascomycota</taxon>
        <taxon>Pezizomycotina</taxon>
        <taxon>Sordariomycetes</taxon>
        <taxon>Sordariomycetidae</taxon>
        <taxon>Magnaporthales</taxon>
        <taxon>Magnaporthaceae</taxon>
        <taxon>Gaeumannomyces</taxon>
    </lineage>
</organism>
<reference evidence="5" key="4">
    <citation type="journal article" date="2015" name="G3 (Bethesda)">
        <title>Genome sequences of three phytopathogenic species of the Magnaporthaceae family of fungi.</title>
        <authorList>
            <person name="Okagaki L.H."/>
            <person name="Nunes C.C."/>
            <person name="Sailsbery J."/>
            <person name="Clay B."/>
            <person name="Brown D."/>
            <person name="John T."/>
            <person name="Oh Y."/>
            <person name="Young N."/>
            <person name="Fitzgerald M."/>
            <person name="Haas B.J."/>
            <person name="Zeng Q."/>
            <person name="Young S."/>
            <person name="Adiconis X."/>
            <person name="Fan L."/>
            <person name="Levin J.Z."/>
            <person name="Mitchell T.K."/>
            <person name="Okubara P.A."/>
            <person name="Farman M.L."/>
            <person name="Kohn L.M."/>
            <person name="Birren B."/>
            <person name="Ma L.-J."/>
            <person name="Dean R.A."/>
        </authorList>
    </citation>
    <scope>NUCLEOTIDE SEQUENCE</scope>
    <source>
        <strain evidence="5">R3-111a-1</strain>
    </source>
</reference>
<dbReference type="eggNOG" id="KOG0453">
    <property type="taxonomic scope" value="Eukaryota"/>
</dbReference>
<sequence>MEGCKKKSPFDDTWCLVGVADLDLLKQPRLRCTTTPPDTSCASTSSPQHVLLFLLTLWNMLGLLGRPFGRLQPSIARAVVAPGALACASAAPARRFNSSAPIVEPLPAAQSPFPFPAVPSAPSSSSQNTNPAPPTLQKAGLVAATPSTAQDTSVAALLPLLAAQPSHYVTLHIHGKPYLVTPGDSIRLPFKMPDVLPGDILRFDRASVIGSRDFTLKGNPWISEGLFECRAVVIGTETEPIRHKIKKKRRERKTKIVKSKHKYTVLRISELKIIAPDTAEASSTS</sequence>
<dbReference type="EMBL" id="GL385401">
    <property type="protein sequence ID" value="EJT70334.1"/>
    <property type="molecule type" value="Genomic_DNA"/>
</dbReference>
<dbReference type="RefSeq" id="XP_009227512.1">
    <property type="nucleotide sequence ID" value="XM_009229248.1"/>
</dbReference>
<comment type="similarity">
    <text evidence="1">Belongs to the bacterial ribosomal protein bL21 family.</text>
</comment>
<dbReference type="GeneID" id="20351820"/>
<evidence type="ECO:0000313" key="4">
    <source>
        <dbReference type="EMBL" id="EJT70334.1"/>
    </source>
</evidence>
<dbReference type="InterPro" id="IPR036164">
    <property type="entry name" value="bL21-like_sf"/>
</dbReference>
<accession>J3PCY9</accession>
<protein>
    <recommendedName>
        <fullName evidence="2">Large ribosomal subunit protein bL21m</fullName>
    </recommendedName>
</protein>
<reference evidence="4" key="2">
    <citation type="submission" date="2010-07" db="EMBL/GenBank/DDBJ databases">
        <authorList>
            <consortium name="The Broad Institute Genome Sequencing Platform"/>
            <consortium name="Broad Institute Genome Sequencing Center for Infectious Disease"/>
            <person name="Ma L.-J."/>
            <person name="Dead R."/>
            <person name="Young S."/>
            <person name="Zeng Q."/>
            <person name="Koehrsen M."/>
            <person name="Alvarado L."/>
            <person name="Berlin A."/>
            <person name="Chapman S.B."/>
            <person name="Chen Z."/>
            <person name="Freedman E."/>
            <person name="Gellesch M."/>
            <person name="Goldberg J."/>
            <person name="Griggs A."/>
            <person name="Gujja S."/>
            <person name="Heilman E.R."/>
            <person name="Heiman D."/>
            <person name="Hepburn T."/>
            <person name="Howarth C."/>
            <person name="Jen D."/>
            <person name="Larson L."/>
            <person name="Mehta T."/>
            <person name="Neiman D."/>
            <person name="Pearson M."/>
            <person name="Roberts A."/>
            <person name="Saif S."/>
            <person name="Shea T."/>
            <person name="Shenoy N."/>
            <person name="Sisk P."/>
            <person name="Stolte C."/>
            <person name="Sykes S."/>
            <person name="Walk T."/>
            <person name="White J."/>
            <person name="Yandava C."/>
            <person name="Haas B."/>
            <person name="Nusbaum C."/>
            <person name="Birren B."/>
        </authorList>
    </citation>
    <scope>NUCLEOTIDE SEQUENCE</scope>
    <source>
        <strain evidence="4">R3-111a-1</strain>
    </source>
</reference>
<dbReference type="STRING" id="644352.J3PCY9"/>